<reference evidence="2 3" key="1">
    <citation type="submission" date="2018-11" db="EMBL/GenBank/DDBJ databases">
        <authorList>
            <person name="Kleinhagauer T."/>
            <person name="Glaeser S.P."/>
            <person name="Spergser J."/>
            <person name="Ruckert C."/>
            <person name="Kaempfer P."/>
            <person name="Busse H.-J."/>
        </authorList>
    </citation>
    <scope>NUCLEOTIDE SEQUENCE [LARGE SCALE GENOMIC DNA]</scope>
    <source>
        <strain evidence="2 3">200CH</strain>
    </source>
</reference>
<evidence type="ECO:0000313" key="2">
    <source>
        <dbReference type="EMBL" id="AZA13256.1"/>
    </source>
</evidence>
<dbReference type="KEGG" id="ccho:CCHOA_04235"/>
<dbReference type="GO" id="GO:0052912">
    <property type="term" value="F:23S rRNA (guanine(748)-N(1))-methyltransferase activity"/>
    <property type="evidence" value="ECO:0007669"/>
    <property type="project" value="UniProtKB-EC"/>
</dbReference>
<dbReference type="AlphaFoldDB" id="A0A3G6J5N9"/>
<organism evidence="2 3">
    <name type="scientific">Corynebacterium choanae</name>
    <dbReference type="NCBI Taxonomy" id="1862358"/>
    <lineage>
        <taxon>Bacteria</taxon>
        <taxon>Bacillati</taxon>
        <taxon>Actinomycetota</taxon>
        <taxon>Actinomycetes</taxon>
        <taxon>Mycobacteriales</taxon>
        <taxon>Corynebacteriaceae</taxon>
        <taxon>Corynebacterium</taxon>
    </lineage>
</organism>
<dbReference type="Gene3D" id="3.40.50.150">
    <property type="entry name" value="Vaccinia Virus protein VP39"/>
    <property type="match status" value="1"/>
</dbReference>
<dbReference type="EMBL" id="CP033896">
    <property type="protein sequence ID" value="AZA13256.1"/>
    <property type="molecule type" value="Genomic_DNA"/>
</dbReference>
<accession>A0A3G6J5N9</accession>
<dbReference type="InterPro" id="IPR029063">
    <property type="entry name" value="SAM-dependent_MTases_sf"/>
</dbReference>
<dbReference type="InterPro" id="IPR041698">
    <property type="entry name" value="Methyltransf_25"/>
</dbReference>
<evidence type="ECO:0000259" key="1">
    <source>
        <dbReference type="Pfam" id="PF13649"/>
    </source>
</evidence>
<dbReference type="Proteomes" id="UP000269019">
    <property type="component" value="Chromosome"/>
</dbReference>
<dbReference type="EC" id="2.1.1.188" evidence="2"/>
<sequence length="291" mass="30172">MLDHVLTTIINPATGARIIGRTVSGDLADQAGGTLPVTDAGFVDARAADAPVGDDAAMVAARETFLSTGQFAPFVEAVTEEVLAGITAMPIADTATAVIADLGAGTGYYLAHTLDAGNNLVGIGIDVAEPAAEKLVHAHRGITSVCADATTNLPLADDSVEIVTAIFAPCNPQEVARVLHPYGQLIVVVALPGHLDELRQPLGTAAVTHDEVAEILEEFSTHFVPAAAPTIVEFPMDLDATAIATQIAMSPAARHIDPEVLADRAAQLPAKMTVHARAGVYRFGRRPQQDG</sequence>
<evidence type="ECO:0000313" key="3">
    <source>
        <dbReference type="Proteomes" id="UP000269019"/>
    </source>
</evidence>
<dbReference type="Pfam" id="PF13649">
    <property type="entry name" value="Methyltransf_25"/>
    <property type="match status" value="1"/>
</dbReference>
<dbReference type="CDD" id="cd02440">
    <property type="entry name" value="AdoMet_MTases"/>
    <property type="match status" value="1"/>
</dbReference>
<gene>
    <name evidence="2" type="primary">rlmAII</name>
    <name evidence="2" type="ORF">CCHOA_04235</name>
</gene>
<keyword evidence="2" id="KW-0489">Methyltransferase</keyword>
<feature type="domain" description="Methyltransferase" evidence="1">
    <location>
        <begin position="99"/>
        <end position="180"/>
    </location>
</feature>
<dbReference type="SUPFAM" id="SSF53335">
    <property type="entry name" value="S-adenosyl-L-methionine-dependent methyltransferases"/>
    <property type="match status" value="1"/>
</dbReference>
<protein>
    <submittedName>
        <fullName evidence="2">23S rRNA (Guanine(748)-N(1))-methyltransferase</fullName>
        <ecNumber evidence="2">2.1.1.188</ecNumber>
    </submittedName>
</protein>
<keyword evidence="2" id="KW-0808">Transferase</keyword>
<proteinExistence type="predicted"/>
<dbReference type="RefSeq" id="WP_123927107.1">
    <property type="nucleotide sequence ID" value="NZ_CP033896.1"/>
</dbReference>
<dbReference type="OrthoDB" id="108476at2"/>
<name>A0A3G6J5N9_9CORY</name>
<keyword evidence="3" id="KW-1185">Reference proteome</keyword>